<dbReference type="InterPro" id="IPR001263">
    <property type="entry name" value="PI3K_accessory_dom"/>
</dbReference>
<dbReference type="PROSITE" id="PS51545">
    <property type="entry name" value="PIK_HELICAL"/>
    <property type="match status" value="1"/>
</dbReference>
<evidence type="ECO:0000313" key="15">
    <source>
        <dbReference type="Proteomes" id="UP001472866"/>
    </source>
</evidence>
<dbReference type="InterPro" id="IPR001849">
    <property type="entry name" value="PH_domain"/>
</dbReference>
<dbReference type="Pfam" id="PF00794">
    <property type="entry name" value="PI3K_rbd"/>
    <property type="match status" value="1"/>
</dbReference>
<evidence type="ECO:0000256" key="1">
    <source>
        <dbReference type="ARBA" id="ARBA00001498"/>
    </source>
</evidence>
<dbReference type="Gene3D" id="2.30.29.30">
    <property type="entry name" value="Pleckstrin-homology domain (PH domain)/Phosphotyrosine-binding domain (PTB)"/>
    <property type="match status" value="1"/>
</dbReference>
<dbReference type="Gene3D" id="1.10.1070.11">
    <property type="entry name" value="Phosphatidylinositol 3-/4-kinase, catalytic domain"/>
    <property type="match status" value="1"/>
</dbReference>
<dbReference type="InterPro" id="IPR042236">
    <property type="entry name" value="PI3K_accessory_sf"/>
</dbReference>
<dbReference type="Gene3D" id="3.10.20.770">
    <property type="match status" value="1"/>
</dbReference>
<dbReference type="SUPFAM" id="SSF50729">
    <property type="entry name" value="PH domain-like"/>
    <property type="match status" value="1"/>
</dbReference>
<dbReference type="PROSITE" id="PS50003">
    <property type="entry name" value="PH_DOMAIN"/>
    <property type="match status" value="1"/>
</dbReference>
<feature type="domain" description="C2 PI3K-type" evidence="13">
    <location>
        <begin position="497"/>
        <end position="670"/>
    </location>
</feature>
<dbReference type="SUPFAM" id="SSF54236">
    <property type="entry name" value="Ubiquitin-like"/>
    <property type="match status" value="1"/>
</dbReference>
<dbReference type="AlphaFoldDB" id="A0AAX4PLY3"/>
<dbReference type="PROSITE" id="PS00915">
    <property type="entry name" value="PI3_4_KINASE_1"/>
    <property type="match status" value="1"/>
</dbReference>
<feature type="compositionally biased region" description="Polar residues" evidence="8">
    <location>
        <begin position="12"/>
        <end position="22"/>
    </location>
</feature>
<keyword evidence="5" id="KW-0418">Kinase</keyword>
<dbReference type="InterPro" id="IPR018936">
    <property type="entry name" value="PI3/4_kinase_CS"/>
</dbReference>
<feature type="domain" description="PI3K/PI4K catalytic" evidence="10">
    <location>
        <begin position="962"/>
        <end position="1239"/>
    </location>
</feature>
<dbReference type="Pfam" id="PF00613">
    <property type="entry name" value="PI3Ka"/>
    <property type="match status" value="1"/>
</dbReference>
<dbReference type="Gene3D" id="2.60.40.150">
    <property type="entry name" value="C2 domain"/>
    <property type="match status" value="1"/>
</dbReference>
<accession>A0AAX4PLY3</accession>
<protein>
    <recommendedName>
        <fullName evidence="2">phosphatidylinositol 3-kinase</fullName>
        <ecNumber evidence="2">2.7.1.137</ecNumber>
    </recommendedName>
</protein>
<evidence type="ECO:0000256" key="7">
    <source>
        <dbReference type="PROSITE-ProRule" id="PRU00880"/>
    </source>
</evidence>
<evidence type="ECO:0000259" key="11">
    <source>
        <dbReference type="PROSITE" id="PS51545"/>
    </source>
</evidence>
<dbReference type="InterPro" id="IPR035892">
    <property type="entry name" value="C2_domain_sf"/>
</dbReference>
<comment type="catalytic activity">
    <reaction evidence="1">
        <text>a 1,2-diacyl-sn-glycero-3-phospho-(1D-myo-inositol) + ATP = a 1,2-diacyl-sn-glycero-3-phospho-(1D-myo-inositol-3-phosphate) + ADP + H(+)</text>
        <dbReference type="Rhea" id="RHEA:12709"/>
        <dbReference type="ChEBI" id="CHEBI:15378"/>
        <dbReference type="ChEBI" id="CHEBI:30616"/>
        <dbReference type="ChEBI" id="CHEBI:57880"/>
        <dbReference type="ChEBI" id="CHEBI:58088"/>
        <dbReference type="ChEBI" id="CHEBI:456216"/>
        <dbReference type="EC" id="2.7.1.137"/>
    </reaction>
</comment>
<dbReference type="SUPFAM" id="SSF48371">
    <property type="entry name" value="ARM repeat"/>
    <property type="match status" value="1"/>
</dbReference>
<evidence type="ECO:0000259" key="9">
    <source>
        <dbReference type="PROSITE" id="PS50003"/>
    </source>
</evidence>
<dbReference type="Proteomes" id="UP001472866">
    <property type="component" value="Chromosome 17"/>
</dbReference>
<dbReference type="FunFam" id="3.30.1010.10:FF:000008">
    <property type="entry name" value="Phosphatidylinositol 4,5-bisphosphate 3-kinase catalytic subunit gamma"/>
    <property type="match status" value="1"/>
</dbReference>
<evidence type="ECO:0000259" key="13">
    <source>
        <dbReference type="PROSITE" id="PS51547"/>
    </source>
</evidence>
<evidence type="ECO:0000256" key="4">
    <source>
        <dbReference type="ARBA" id="ARBA00022741"/>
    </source>
</evidence>
<evidence type="ECO:0000259" key="10">
    <source>
        <dbReference type="PROSITE" id="PS50290"/>
    </source>
</evidence>
<dbReference type="PANTHER" id="PTHR10048:SF14">
    <property type="entry name" value="LD28067P"/>
    <property type="match status" value="1"/>
</dbReference>
<dbReference type="SUPFAM" id="SSF56112">
    <property type="entry name" value="Protein kinase-like (PK-like)"/>
    <property type="match status" value="1"/>
</dbReference>
<dbReference type="InterPro" id="IPR000403">
    <property type="entry name" value="PI3/4_kinase_cat_dom"/>
</dbReference>
<dbReference type="InterPro" id="IPR002420">
    <property type="entry name" value="PI3K-type_C2_dom"/>
</dbReference>
<dbReference type="GO" id="GO:0050920">
    <property type="term" value="P:regulation of chemotaxis"/>
    <property type="evidence" value="ECO:0007669"/>
    <property type="project" value="UniProtKB-ARBA"/>
</dbReference>
<dbReference type="SMART" id="SM00233">
    <property type="entry name" value="PH"/>
    <property type="match status" value="1"/>
</dbReference>
<dbReference type="EC" id="2.7.1.137" evidence="2"/>
<keyword evidence="15" id="KW-1185">Reference proteome</keyword>
<sequence length="1251" mass="140836">MESDMFEGGARTRTSPSGSVLSRYSNQDNVQHVVQVFGSEHVVKQGVLRKKSPKGVKGIKIWQIRFFVLYGNTIKYFASEDAFKANIPPKGSIQLACIEALALASDNRIHIGVNNQKKGSDFRTFYLKAESIEEAQSWFNAIQRVQEAMLASRGTVVKSPQLLNVALGFHIPGCATITLDCVGCMTGKQVKQRVTKLMVDWGLSEESSLDKDAEQRLLLTVEDDTSAYDKVWDEDDCLCDLECWEHLRSGSAYGRVSFLRWDLEINLKKRHNLAEEITKEVNQILGYRIHLESAETRNAVSFYRELTDLVSVPDRIQIPAEHTKGAWTSLKDLNSKSDIVCRCFFPVETMSLNLSCSVEETVTEFKKRVFAAYKAADTGATGKTTEDSADNYCLKVVGRAAYFIARDGDHDLRMGDYECVSNAVEGGTAIDVRLEKLEASKKAEIEPLNPLTYKDKGEREREGEPESSLLLDYAETVRAGALAVDLNDWSSICVWDIQIPVRIRVVEVCGLNLQEYPDKKFGPKGAADPSKMRLFASVGLYFGSEALCFEGEQDTSSIDFTTCAIWNEVLEFSINIADLPRESRVCITLYADVSDDQGSERDQPQTPRRQRKAVPVGWVSMHVFGFDGVMKTGLVGLNLWPEGPANPIGAIPDNITREPFCPGVVFIELEKFNVPVIFPDQDPTGKSLEQATKLAASQHKDFDDVAMNLDRIAARKATVDAANLVYQNDNDKDLIEEIVSADPLTVPNKVHRLLVWSHREQLVKSPNALPKYLLSVPWNRREAVWETHRLLKIWEKLTPEAALELLGPKFADRCVREYAVELLRSIDENDLKEYVLQLVQVVKHEPYHASPVGKFLLEKALESTTIGHFVFWHMKSEMHLPDVRERYGILLSSYLMLCGPMRSTLKSQNSAQQAFVSVAEDIKLVKGGEERLKVLRSRLHDVILPSSFSLPLNPRVVCGNLKVEKCKYMDSKKLPLWLVINNADPVGKPVYIIFKAGDDLRQDMLTLQMMRIMDKLWKRNHLDLCMNVYDCVSTGNEIGMIEVVMNAETTSGIMKGAGGVAANFREDPIANWLKDCNPTEEEYKKAVDNFTRSCAGYCVATCVLGIGDRHNDNIMLKRDGSLFHIDFGHFLGNFKSKFGFKRERARFVLTPDFAYVMGGESSPGFRQFEDLCVQAFNILRKEASLFINLFQLMISCGIPELQTAEDIGYLKESFLLDKDDDDAGMVFKTWIHESLRCKTTQINNAIHTMVH</sequence>
<dbReference type="GO" id="GO:0035005">
    <property type="term" value="F:1-phosphatidylinositol-4-phosphate 3-kinase activity"/>
    <property type="evidence" value="ECO:0007669"/>
    <property type="project" value="TreeGrafter"/>
</dbReference>
<evidence type="ECO:0000256" key="6">
    <source>
        <dbReference type="ARBA" id="ARBA00022840"/>
    </source>
</evidence>
<dbReference type="InterPro" id="IPR029071">
    <property type="entry name" value="Ubiquitin-like_domsf"/>
</dbReference>
<dbReference type="EMBL" id="CP151517">
    <property type="protein sequence ID" value="WZN67020.1"/>
    <property type="molecule type" value="Genomic_DNA"/>
</dbReference>
<feature type="domain" description="PI3K-RBD" evidence="12">
    <location>
        <begin position="336"/>
        <end position="436"/>
    </location>
</feature>
<dbReference type="InterPro" id="IPR036940">
    <property type="entry name" value="PI3/4_kinase_cat_sf"/>
</dbReference>
<dbReference type="Pfam" id="PF00454">
    <property type="entry name" value="PI3_PI4_kinase"/>
    <property type="match status" value="1"/>
</dbReference>
<dbReference type="GO" id="GO:0016477">
    <property type="term" value="P:cell migration"/>
    <property type="evidence" value="ECO:0007669"/>
    <property type="project" value="TreeGrafter"/>
</dbReference>
<dbReference type="GO" id="GO:0005886">
    <property type="term" value="C:plasma membrane"/>
    <property type="evidence" value="ECO:0007669"/>
    <property type="project" value="TreeGrafter"/>
</dbReference>
<keyword evidence="3" id="KW-0808">Transferase</keyword>
<evidence type="ECO:0000256" key="3">
    <source>
        <dbReference type="ARBA" id="ARBA00022679"/>
    </source>
</evidence>
<feature type="domain" description="PIK helical" evidence="11">
    <location>
        <begin position="721"/>
        <end position="897"/>
    </location>
</feature>
<dbReference type="InterPro" id="IPR016024">
    <property type="entry name" value="ARM-type_fold"/>
</dbReference>
<dbReference type="GO" id="GO:0048015">
    <property type="term" value="P:phosphatidylinositol-mediated signaling"/>
    <property type="evidence" value="ECO:0007669"/>
    <property type="project" value="TreeGrafter"/>
</dbReference>
<proteinExistence type="inferred from homology"/>
<dbReference type="InterPro" id="IPR015433">
    <property type="entry name" value="PI3/4_kinase"/>
</dbReference>
<dbReference type="InterPro" id="IPR011009">
    <property type="entry name" value="Kinase-like_dom_sf"/>
</dbReference>
<comment type="similarity">
    <text evidence="7">Belongs to the PI3/PI4-kinase family.</text>
</comment>
<dbReference type="GO" id="GO:0005524">
    <property type="term" value="F:ATP binding"/>
    <property type="evidence" value="ECO:0007669"/>
    <property type="project" value="UniProtKB-KW"/>
</dbReference>
<dbReference type="InterPro" id="IPR011993">
    <property type="entry name" value="PH-like_dom_sf"/>
</dbReference>
<dbReference type="GO" id="GO:0005737">
    <property type="term" value="C:cytoplasm"/>
    <property type="evidence" value="ECO:0007669"/>
    <property type="project" value="TreeGrafter"/>
</dbReference>
<dbReference type="FunFam" id="1.10.1070.11:FF:000001">
    <property type="entry name" value="Phosphatidylinositol 4,5-bisphosphate 3-kinase catalytic subunit"/>
    <property type="match status" value="1"/>
</dbReference>
<dbReference type="PROSITE" id="PS50290">
    <property type="entry name" value="PI3_4_KINASE_3"/>
    <property type="match status" value="1"/>
</dbReference>
<dbReference type="GO" id="GO:0043491">
    <property type="term" value="P:phosphatidylinositol 3-kinase/protein kinase B signal transduction"/>
    <property type="evidence" value="ECO:0007669"/>
    <property type="project" value="TreeGrafter"/>
</dbReference>
<dbReference type="Pfam" id="PF00169">
    <property type="entry name" value="PH"/>
    <property type="match status" value="1"/>
</dbReference>
<dbReference type="SMART" id="SM00146">
    <property type="entry name" value="PI3Kc"/>
    <property type="match status" value="1"/>
</dbReference>
<dbReference type="SMART" id="SM00145">
    <property type="entry name" value="PI3Ka"/>
    <property type="match status" value="1"/>
</dbReference>
<keyword evidence="4" id="KW-0547">Nucleotide-binding</keyword>
<gene>
    <name evidence="14" type="ORF">HKI87_17g85920</name>
</gene>
<evidence type="ECO:0000256" key="5">
    <source>
        <dbReference type="ARBA" id="ARBA00022777"/>
    </source>
</evidence>
<name>A0AAX4PLY3_9CHLO</name>
<dbReference type="Gene3D" id="1.25.40.70">
    <property type="entry name" value="Phosphatidylinositol 3-kinase, accessory domain (PIK)"/>
    <property type="match status" value="1"/>
</dbReference>
<dbReference type="SUPFAM" id="SSF49562">
    <property type="entry name" value="C2 domain (Calcium/lipid-binding domain, CaLB)"/>
    <property type="match status" value="1"/>
</dbReference>
<dbReference type="PROSITE" id="PS51546">
    <property type="entry name" value="PI3K_RBD"/>
    <property type="match status" value="1"/>
</dbReference>
<dbReference type="SMART" id="SM00142">
    <property type="entry name" value="PI3K_C2"/>
    <property type="match status" value="1"/>
</dbReference>
<keyword evidence="6" id="KW-0067">ATP-binding</keyword>
<dbReference type="CDD" id="cd00891">
    <property type="entry name" value="PI3Kc"/>
    <property type="match status" value="1"/>
</dbReference>
<evidence type="ECO:0000313" key="14">
    <source>
        <dbReference type="EMBL" id="WZN67020.1"/>
    </source>
</evidence>
<dbReference type="Pfam" id="PF00792">
    <property type="entry name" value="PI3K_C2"/>
    <property type="match status" value="1"/>
</dbReference>
<evidence type="ECO:0000256" key="8">
    <source>
        <dbReference type="SAM" id="MobiDB-lite"/>
    </source>
</evidence>
<dbReference type="InterPro" id="IPR035448">
    <property type="entry name" value="PI3Kc"/>
</dbReference>
<organism evidence="14 15">
    <name type="scientific">Chloropicon roscoffensis</name>
    <dbReference type="NCBI Taxonomy" id="1461544"/>
    <lineage>
        <taxon>Eukaryota</taxon>
        <taxon>Viridiplantae</taxon>
        <taxon>Chlorophyta</taxon>
        <taxon>Chloropicophyceae</taxon>
        <taxon>Chloropicales</taxon>
        <taxon>Chloropicaceae</taxon>
        <taxon>Chloropicon</taxon>
    </lineage>
</organism>
<feature type="region of interest" description="Disordered" evidence="8">
    <location>
        <begin position="1"/>
        <end position="22"/>
    </location>
</feature>
<dbReference type="GO" id="GO:0032060">
    <property type="term" value="P:bleb assembly"/>
    <property type="evidence" value="ECO:0007669"/>
    <property type="project" value="UniProtKB-ARBA"/>
</dbReference>
<evidence type="ECO:0000259" key="12">
    <source>
        <dbReference type="PROSITE" id="PS51546"/>
    </source>
</evidence>
<dbReference type="GO" id="GO:0016303">
    <property type="term" value="F:1-phosphatidylinositol-3-kinase activity"/>
    <property type="evidence" value="ECO:0007669"/>
    <property type="project" value="UniProtKB-EC"/>
</dbReference>
<feature type="domain" description="PH" evidence="9">
    <location>
        <begin position="41"/>
        <end position="147"/>
    </location>
</feature>
<reference evidence="14 15" key="1">
    <citation type="submission" date="2024-03" db="EMBL/GenBank/DDBJ databases">
        <title>Complete genome sequence of the green alga Chloropicon roscoffensis RCC1871.</title>
        <authorList>
            <person name="Lemieux C."/>
            <person name="Pombert J.-F."/>
            <person name="Otis C."/>
            <person name="Turmel M."/>
        </authorList>
    </citation>
    <scope>NUCLEOTIDE SEQUENCE [LARGE SCALE GENOMIC DNA]</scope>
    <source>
        <strain evidence="14 15">RCC1871</strain>
    </source>
</reference>
<dbReference type="PROSITE" id="PS51547">
    <property type="entry name" value="C2_PI3K"/>
    <property type="match status" value="1"/>
</dbReference>
<dbReference type="Gene3D" id="3.30.1010.10">
    <property type="entry name" value="Phosphatidylinositol 3-kinase Catalytic Subunit, Chain A, domain 4"/>
    <property type="match status" value="1"/>
</dbReference>
<dbReference type="GO" id="GO:0005942">
    <property type="term" value="C:phosphatidylinositol 3-kinase complex"/>
    <property type="evidence" value="ECO:0007669"/>
    <property type="project" value="TreeGrafter"/>
</dbReference>
<dbReference type="PANTHER" id="PTHR10048">
    <property type="entry name" value="PHOSPHATIDYLINOSITOL KINASE"/>
    <property type="match status" value="1"/>
</dbReference>
<evidence type="ECO:0000256" key="2">
    <source>
        <dbReference type="ARBA" id="ARBA00012073"/>
    </source>
</evidence>
<dbReference type="InterPro" id="IPR000341">
    <property type="entry name" value="PI3K_Ras-bd_dom"/>
</dbReference>
<dbReference type="CDD" id="cd08380">
    <property type="entry name" value="C2_PI3K_like"/>
    <property type="match status" value="1"/>
</dbReference>